<reference evidence="2" key="2">
    <citation type="submission" date="2015-01" db="EMBL/GenBank/DDBJ databases">
        <title>Evolutionary Origins and Diversification of the Mycorrhizal Mutualists.</title>
        <authorList>
            <consortium name="DOE Joint Genome Institute"/>
            <consortium name="Mycorrhizal Genomics Consortium"/>
            <person name="Kohler A."/>
            <person name="Kuo A."/>
            <person name="Nagy L.G."/>
            <person name="Floudas D."/>
            <person name="Copeland A."/>
            <person name="Barry K.W."/>
            <person name="Cichocki N."/>
            <person name="Veneault-Fourrey C."/>
            <person name="LaButti K."/>
            <person name="Lindquist E.A."/>
            <person name="Lipzen A."/>
            <person name="Lundell T."/>
            <person name="Morin E."/>
            <person name="Murat C."/>
            <person name="Riley R."/>
            <person name="Ohm R."/>
            <person name="Sun H."/>
            <person name="Tunlid A."/>
            <person name="Henrissat B."/>
            <person name="Grigoriev I.V."/>
            <person name="Hibbett D.S."/>
            <person name="Martin F."/>
        </authorList>
    </citation>
    <scope>NUCLEOTIDE SEQUENCE [LARGE SCALE GENOMIC DNA]</scope>
    <source>
        <strain evidence="2">Foug A</strain>
    </source>
</reference>
<proteinExistence type="predicted"/>
<dbReference type="OrthoDB" id="1681765at2759"/>
<feature type="non-terminal residue" evidence="1">
    <location>
        <position position="1"/>
    </location>
</feature>
<dbReference type="STRING" id="1036808.A0A0C2YZ61"/>
<keyword evidence="2" id="KW-1185">Reference proteome</keyword>
<gene>
    <name evidence="1" type="ORF">SCLCIDRAFT_37425</name>
</gene>
<evidence type="ECO:0000313" key="1">
    <source>
        <dbReference type="EMBL" id="KIM54883.1"/>
    </source>
</evidence>
<name>A0A0C2YZ61_9AGAM</name>
<evidence type="ECO:0000313" key="2">
    <source>
        <dbReference type="Proteomes" id="UP000053989"/>
    </source>
</evidence>
<dbReference type="InParanoid" id="A0A0C2YZ61"/>
<accession>A0A0C2YZ61</accession>
<dbReference type="Proteomes" id="UP000053989">
    <property type="component" value="Unassembled WGS sequence"/>
</dbReference>
<dbReference type="AlphaFoldDB" id="A0A0C2YZ61"/>
<feature type="non-terminal residue" evidence="1">
    <location>
        <position position="91"/>
    </location>
</feature>
<protein>
    <recommendedName>
        <fullName evidence="3">DDE Tnp4 domain-containing protein</fullName>
    </recommendedName>
</protein>
<dbReference type="HOGENOM" id="CLU_040082_6_1_1"/>
<dbReference type="EMBL" id="KN822145">
    <property type="protein sequence ID" value="KIM54883.1"/>
    <property type="molecule type" value="Genomic_DNA"/>
</dbReference>
<reference evidence="1 2" key="1">
    <citation type="submission" date="2014-04" db="EMBL/GenBank/DDBJ databases">
        <authorList>
            <consortium name="DOE Joint Genome Institute"/>
            <person name="Kuo A."/>
            <person name="Kohler A."/>
            <person name="Nagy L.G."/>
            <person name="Floudas D."/>
            <person name="Copeland A."/>
            <person name="Barry K.W."/>
            <person name="Cichocki N."/>
            <person name="Veneault-Fourrey C."/>
            <person name="LaButti K."/>
            <person name="Lindquist E.A."/>
            <person name="Lipzen A."/>
            <person name="Lundell T."/>
            <person name="Morin E."/>
            <person name="Murat C."/>
            <person name="Sun H."/>
            <person name="Tunlid A."/>
            <person name="Henrissat B."/>
            <person name="Grigoriev I.V."/>
            <person name="Hibbett D.S."/>
            <person name="Martin F."/>
            <person name="Nordberg H.P."/>
            <person name="Cantor M.N."/>
            <person name="Hua S.X."/>
        </authorList>
    </citation>
    <scope>NUCLEOTIDE SEQUENCE [LARGE SCALE GENOMIC DNA]</scope>
    <source>
        <strain evidence="1 2">Foug A</strain>
    </source>
</reference>
<sequence>VTGLSSRHVSEHFQRSNETIVGYFKKILIALLLPPFYTSQVQLPMASTPLAAVINSSPHFRFFHNCIGAVDGTHIHAFVRQENHPSMRNHK</sequence>
<evidence type="ECO:0008006" key="3">
    <source>
        <dbReference type="Google" id="ProtNLM"/>
    </source>
</evidence>
<organism evidence="1 2">
    <name type="scientific">Scleroderma citrinum Foug A</name>
    <dbReference type="NCBI Taxonomy" id="1036808"/>
    <lineage>
        <taxon>Eukaryota</taxon>
        <taxon>Fungi</taxon>
        <taxon>Dikarya</taxon>
        <taxon>Basidiomycota</taxon>
        <taxon>Agaricomycotina</taxon>
        <taxon>Agaricomycetes</taxon>
        <taxon>Agaricomycetidae</taxon>
        <taxon>Boletales</taxon>
        <taxon>Sclerodermatineae</taxon>
        <taxon>Sclerodermataceae</taxon>
        <taxon>Scleroderma</taxon>
    </lineage>
</organism>